<accession>A0ABY8AT76</accession>
<dbReference type="Proteomes" id="UP001222087">
    <property type="component" value="Chromosome"/>
</dbReference>
<dbReference type="PANTHER" id="PTHR13812:SF19">
    <property type="entry name" value="KETIMINE REDUCTASE MU-CRYSTALLIN"/>
    <property type="match status" value="1"/>
</dbReference>
<reference evidence="1 2" key="1">
    <citation type="submission" date="2023-02" db="EMBL/GenBank/DDBJ databases">
        <title>Genome Sequence of L. cardiaca H63T.</title>
        <authorList>
            <person name="Lopez A.E."/>
            <person name="Cianciotto N.P."/>
        </authorList>
    </citation>
    <scope>NUCLEOTIDE SEQUENCE [LARGE SCALE GENOMIC DNA]</scope>
    <source>
        <strain evidence="1 2">H63</strain>
    </source>
</reference>
<dbReference type="PANTHER" id="PTHR13812">
    <property type="entry name" value="KETIMINE REDUCTASE MU-CRYSTALLIN"/>
    <property type="match status" value="1"/>
</dbReference>
<dbReference type="Pfam" id="PF02423">
    <property type="entry name" value="OCD_Mu_crystall"/>
    <property type="match status" value="1"/>
</dbReference>
<protein>
    <submittedName>
        <fullName evidence="1">Ornithine cyclodeaminase family protein</fullName>
    </submittedName>
</protein>
<gene>
    <name evidence="1" type="ORF">PXX05_03605</name>
</gene>
<proteinExistence type="predicted"/>
<dbReference type="InterPro" id="IPR023401">
    <property type="entry name" value="ODC_N"/>
</dbReference>
<keyword evidence="2" id="KW-1185">Reference proteome</keyword>
<evidence type="ECO:0000313" key="1">
    <source>
        <dbReference type="EMBL" id="WED43880.1"/>
    </source>
</evidence>
<dbReference type="SUPFAM" id="SSF51735">
    <property type="entry name" value="NAD(P)-binding Rossmann-fold domains"/>
    <property type="match status" value="1"/>
</dbReference>
<dbReference type="PIRSF" id="PIRSF001439">
    <property type="entry name" value="CryM"/>
    <property type="match status" value="1"/>
</dbReference>
<dbReference type="Gene3D" id="3.30.1780.10">
    <property type="entry name" value="ornithine cyclodeaminase, domain 1"/>
    <property type="match status" value="1"/>
</dbReference>
<organism evidence="1 2">
    <name type="scientific">Legionella cardiaca</name>
    <dbReference type="NCBI Taxonomy" id="1071983"/>
    <lineage>
        <taxon>Bacteria</taxon>
        <taxon>Pseudomonadati</taxon>
        <taxon>Pseudomonadota</taxon>
        <taxon>Gammaproteobacteria</taxon>
        <taxon>Legionellales</taxon>
        <taxon>Legionellaceae</taxon>
        <taxon>Legionella</taxon>
    </lineage>
</organism>
<dbReference type="Gene3D" id="3.40.50.720">
    <property type="entry name" value="NAD(P)-binding Rossmann-like Domain"/>
    <property type="match status" value="1"/>
</dbReference>
<dbReference type="EMBL" id="CP119078">
    <property type="protein sequence ID" value="WED43880.1"/>
    <property type="molecule type" value="Genomic_DNA"/>
</dbReference>
<dbReference type="InterPro" id="IPR003462">
    <property type="entry name" value="ODC_Mu_crystall"/>
</dbReference>
<sequence>MEEAFMQLAKGNVVMPLRTSIPIENKNALTLTMPAYLSAHNALGLKVVSVFPNNSKKNRPSIYGSIILLDAETGEIEALMEGTYLTALRTGAASGLATKYFAKKDASHVAIIGSGVQAVTQLEAIAAVREIKRVSLWSRHKENADLFAEAIQEHFEVKTYKDVKAAVKDADIICTATASKEPLVHLKDINPSVHINAIGSHSKEMREIANDVLAKAIVIIDQKKAALAEAGEIINAIENKALTKARLKELGSMIQKNSAYYQKRMTVFKSVGLAIQDISIAQAVYRNAKIKQLGTKFEL</sequence>
<dbReference type="InterPro" id="IPR036291">
    <property type="entry name" value="NAD(P)-bd_dom_sf"/>
</dbReference>
<evidence type="ECO:0000313" key="2">
    <source>
        <dbReference type="Proteomes" id="UP001222087"/>
    </source>
</evidence>
<name>A0ABY8AT76_9GAMM</name>